<keyword evidence="5 10" id="KW-0418">Kinase</keyword>
<dbReference type="InterPro" id="IPR003594">
    <property type="entry name" value="HATPase_dom"/>
</dbReference>
<dbReference type="Gene3D" id="3.30.565.10">
    <property type="entry name" value="Histidine kinase-like ATPase, C-terminal domain"/>
    <property type="match status" value="1"/>
</dbReference>
<dbReference type="RefSeq" id="WP_310369019.1">
    <property type="nucleotide sequence ID" value="NZ_JAVDYB010000001.1"/>
</dbReference>
<comment type="caution">
    <text evidence="10">The sequence shown here is derived from an EMBL/GenBank/DDBJ whole genome shotgun (WGS) entry which is preliminary data.</text>
</comment>
<organism evidence="10 11">
    <name type="scientific">Catenuloplanes atrovinosus</name>
    <dbReference type="NCBI Taxonomy" id="137266"/>
    <lineage>
        <taxon>Bacteria</taxon>
        <taxon>Bacillati</taxon>
        <taxon>Actinomycetota</taxon>
        <taxon>Actinomycetes</taxon>
        <taxon>Micromonosporales</taxon>
        <taxon>Micromonosporaceae</taxon>
        <taxon>Catenuloplanes</taxon>
    </lineage>
</organism>
<proteinExistence type="predicted"/>
<evidence type="ECO:0000256" key="1">
    <source>
        <dbReference type="ARBA" id="ARBA00004651"/>
    </source>
</evidence>
<dbReference type="GO" id="GO:0046983">
    <property type="term" value="F:protein dimerization activity"/>
    <property type="evidence" value="ECO:0007669"/>
    <property type="project" value="InterPro"/>
</dbReference>
<dbReference type="PANTHER" id="PTHR24421:SF37">
    <property type="entry name" value="SENSOR HISTIDINE KINASE NARS"/>
    <property type="match status" value="1"/>
</dbReference>
<keyword evidence="2" id="KW-1003">Cell membrane</keyword>
<evidence type="ECO:0000256" key="8">
    <source>
        <dbReference type="ARBA" id="ARBA00023136"/>
    </source>
</evidence>
<feature type="domain" description="Histidine kinase" evidence="9">
    <location>
        <begin position="267"/>
        <end position="351"/>
    </location>
</feature>
<evidence type="ECO:0000259" key="9">
    <source>
        <dbReference type="PROSITE" id="PS50109"/>
    </source>
</evidence>
<dbReference type="InterPro" id="IPR050482">
    <property type="entry name" value="Sensor_HK_TwoCompSys"/>
</dbReference>
<dbReference type="Gene3D" id="1.20.5.1930">
    <property type="match status" value="1"/>
</dbReference>
<reference evidence="10" key="1">
    <citation type="submission" date="2023-07" db="EMBL/GenBank/DDBJ databases">
        <title>Sequencing the genomes of 1000 actinobacteria strains.</title>
        <authorList>
            <person name="Klenk H.-P."/>
        </authorList>
    </citation>
    <scope>NUCLEOTIDE SEQUENCE</scope>
    <source>
        <strain evidence="10">DSM 44707</strain>
    </source>
</reference>
<dbReference type="PANTHER" id="PTHR24421">
    <property type="entry name" value="NITRATE/NITRITE SENSOR PROTEIN NARX-RELATED"/>
    <property type="match status" value="1"/>
</dbReference>
<keyword evidence="4" id="KW-0812">Transmembrane</keyword>
<accession>A0AAE3YR40</accession>
<keyword evidence="7" id="KW-0902">Two-component regulatory system</keyword>
<keyword evidence="6" id="KW-1133">Transmembrane helix</keyword>
<dbReference type="GO" id="GO:0005886">
    <property type="term" value="C:plasma membrane"/>
    <property type="evidence" value="ECO:0007669"/>
    <property type="project" value="UniProtKB-SubCell"/>
</dbReference>
<evidence type="ECO:0000256" key="7">
    <source>
        <dbReference type="ARBA" id="ARBA00023012"/>
    </source>
</evidence>
<evidence type="ECO:0000256" key="5">
    <source>
        <dbReference type="ARBA" id="ARBA00022777"/>
    </source>
</evidence>
<dbReference type="AlphaFoldDB" id="A0AAE3YR40"/>
<evidence type="ECO:0000256" key="3">
    <source>
        <dbReference type="ARBA" id="ARBA00022679"/>
    </source>
</evidence>
<dbReference type="PROSITE" id="PS50109">
    <property type="entry name" value="HIS_KIN"/>
    <property type="match status" value="1"/>
</dbReference>
<keyword evidence="3" id="KW-0808">Transferase</keyword>
<dbReference type="Pfam" id="PF07730">
    <property type="entry name" value="HisKA_3"/>
    <property type="match status" value="1"/>
</dbReference>
<sequence>MDHEGCGDVAREAAAHVLERDRAAAVAAFRRRLTALPELTDVAPATARLAGAAEQTITTAVRLLREPSAPSGPEKVPEFTLDALDPDQAARAVGALFESVLAAVVTAVDGRPDAPAVTAAAAGALHRAITGRLVTSGRARLDELLADVRDTHRAERRVAGRELHDRLGHGLSAAYRSLEAFEGAQERAGATPDVRVRRAREAMRDALMFVRTMAGELALIEPPESLEPALRAAAATFGGGDAVEVRVAVHGDEAWAPAALRDQVFLMLREAMHNAFAHAAASELTVRVDIMPRRLWAMVRDDGTGFDVDAARTGTGLWSMTDRAEALGGRLRITSRSGYGTRVDLAVPLPARTGDRAAR</sequence>
<dbReference type="GO" id="GO:0000155">
    <property type="term" value="F:phosphorelay sensor kinase activity"/>
    <property type="evidence" value="ECO:0007669"/>
    <property type="project" value="InterPro"/>
</dbReference>
<dbReference type="InterPro" id="IPR011712">
    <property type="entry name" value="Sig_transdc_His_kin_sub3_dim/P"/>
</dbReference>
<comment type="subcellular location">
    <subcellularLocation>
        <location evidence="1">Cell membrane</location>
        <topology evidence="1">Multi-pass membrane protein</topology>
    </subcellularLocation>
</comment>
<dbReference type="InterPro" id="IPR005467">
    <property type="entry name" value="His_kinase_dom"/>
</dbReference>
<dbReference type="InterPro" id="IPR036890">
    <property type="entry name" value="HATPase_C_sf"/>
</dbReference>
<protein>
    <submittedName>
        <fullName evidence="10">Signal transduction histidine kinase</fullName>
    </submittedName>
</protein>
<evidence type="ECO:0000256" key="6">
    <source>
        <dbReference type="ARBA" id="ARBA00022989"/>
    </source>
</evidence>
<dbReference type="SUPFAM" id="SSF55874">
    <property type="entry name" value="ATPase domain of HSP90 chaperone/DNA topoisomerase II/histidine kinase"/>
    <property type="match status" value="1"/>
</dbReference>
<keyword evidence="8" id="KW-0472">Membrane</keyword>
<dbReference type="Proteomes" id="UP001183643">
    <property type="component" value="Unassembled WGS sequence"/>
</dbReference>
<dbReference type="Pfam" id="PF02518">
    <property type="entry name" value="HATPase_c"/>
    <property type="match status" value="1"/>
</dbReference>
<dbReference type="CDD" id="cd16917">
    <property type="entry name" value="HATPase_UhpB-NarQ-NarX-like"/>
    <property type="match status" value="1"/>
</dbReference>
<gene>
    <name evidence="10" type="ORF">J2S41_003582</name>
</gene>
<evidence type="ECO:0000256" key="4">
    <source>
        <dbReference type="ARBA" id="ARBA00022692"/>
    </source>
</evidence>
<name>A0AAE3YR40_9ACTN</name>
<evidence type="ECO:0000256" key="2">
    <source>
        <dbReference type="ARBA" id="ARBA00022475"/>
    </source>
</evidence>
<dbReference type="SMART" id="SM00387">
    <property type="entry name" value="HATPase_c"/>
    <property type="match status" value="1"/>
</dbReference>
<evidence type="ECO:0000313" key="10">
    <source>
        <dbReference type="EMBL" id="MDR7276804.1"/>
    </source>
</evidence>
<dbReference type="EMBL" id="JAVDYB010000001">
    <property type="protein sequence ID" value="MDR7276804.1"/>
    <property type="molecule type" value="Genomic_DNA"/>
</dbReference>
<evidence type="ECO:0000313" key="11">
    <source>
        <dbReference type="Proteomes" id="UP001183643"/>
    </source>
</evidence>
<keyword evidence="11" id="KW-1185">Reference proteome</keyword>